<gene>
    <name evidence="2" type="ORF">SeLEV6574_g01384</name>
    <name evidence="3" type="ORF">SeMB42_g01349</name>
</gene>
<protein>
    <submittedName>
        <fullName evidence="2">Uncharacterized protein</fullName>
    </submittedName>
</protein>
<dbReference type="Proteomes" id="UP000317494">
    <property type="component" value="Unassembled WGS sequence"/>
</dbReference>
<proteinExistence type="predicted"/>
<evidence type="ECO:0000313" key="2">
    <source>
        <dbReference type="EMBL" id="TPX49585.1"/>
    </source>
</evidence>
<name>A0A507DE43_9FUNG</name>
<evidence type="ECO:0000313" key="4">
    <source>
        <dbReference type="Proteomes" id="UP000317494"/>
    </source>
</evidence>
<keyword evidence="4" id="KW-1185">Reference proteome</keyword>
<dbReference type="Proteomes" id="UP000320475">
    <property type="component" value="Unassembled WGS sequence"/>
</dbReference>
<dbReference type="EMBL" id="QEAN01000034">
    <property type="protein sequence ID" value="TPX52509.1"/>
    <property type="molecule type" value="Genomic_DNA"/>
</dbReference>
<dbReference type="VEuPathDB" id="FungiDB:SeMB42_g01349"/>
<reference evidence="4 5" key="1">
    <citation type="journal article" date="2019" name="Sci. Rep.">
        <title>Comparative genomics of chytrid fungi reveal insights into the obligate biotrophic and pathogenic lifestyle of Synchytrium endobioticum.</title>
        <authorList>
            <person name="van de Vossenberg B.T.L.H."/>
            <person name="Warris S."/>
            <person name="Nguyen H.D.T."/>
            <person name="van Gent-Pelzer M.P.E."/>
            <person name="Joly D.L."/>
            <person name="van de Geest H.C."/>
            <person name="Bonants P.J.M."/>
            <person name="Smith D.S."/>
            <person name="Levesque C.A."/>
            <person name="van der Lee T.A.J."/>
        </authorList>
    </citation>
    <scope>NUCLEOTIDE SEQUENCE [LARGE SCALE GENOMIC DNA]</scope>
    <source>
        <strain evidence="2 5">LEV6574</strain>
        <strain evidence="3 4">MB42</strain>
    </source>
</reference>
<accession>A0A507DE43</accession>
<organism evidence="2 5">
    <name type="scientific">Synchytrium endobioticum</name>
    <dbReference type="NCBI Taxonomy" id="286115"/>
    <lineage>
        <taxon>Eukaryota</taxon>
        <taxon>Fungi</taxon>
        <taxon>Fungi incertae sedis</taxon>
        <taxon>Chytridiomycota</taxon>
        <taxon>Chytridiomycota incertae sedis</taxon>
        <taxon>Chytridiomycetes</taxon>
        <taxon>Synchytriales</taxon>
        <taxon>Synchytriaceae</taxon>
        <taxon>Synchytrium</taxon>
    </lineage>
</organism>
<dbReference type="AlphaFoldDB" id="A0A507DE43"/>
<dbReference type="EMBL" id="QEAM01000031">
    <property type="protein sequence ID" value="TPX49585.1"/>
    <property type="molecule type" value="Genomic_DNA"/>
</dbReference>
<feature type="region of interest" description="Disordered" evidence="1">
    <location>
        <begin position="1"/>
        <end position="29"/>
    </location>
</feature>
<evidence type="ECO:0000313" key="3">
    <source>
        <dbReference type="EMBL" id="TPX52509.1"/>
    </source>
</evidence>
<comment type="caution">
    <text evidence="2">The sequence shown here is derived from an EMBL/GenBank/DDBJ whole genome shotgun (WGS) entry which is preliminary data.</text>
</comment>
<evidence type="ECO:0000256" key="1">
    <source>
        <dbReference type="SAM" id="MobiDB-lite"/>
    </source>
</evidence>
<evidence type="ECO:0000313" key="5">
    <source>
        <dbReference type="Proteomes" id="UP000320475"/>
    </source>
</evidence>
<sequence>MKHSHRFHPGAKEQLIQGHPTSGQKPWHDSGIMMSLKQRNNHRYQVVGRPKSTIRRDHFLKDRRTYVLRMTV</sequence>